<comment type="catalytic activity">
    <reaction evidence="2 4">
        <text>L-methionyl-[protein] + [thioredoxin]-disulfide + H2O = L-methionyl-(S)-S-oxide-[protein] + [thioredoxin]-dithiol</text>
        <dbReference type="Rhea" id="RHEA:14217"/>
        <dbReference type="Rhea" id="RHEA-COMP:10698"/>
        <dbReference type="Rhea" id="RHEA-COMP:10700"/>
        <dbReference type="Rhea" id="RHEA-COMP:12313"/>
        <dbReference type="Rhea" id="RHEA-COMP:12315"/>
        <dbReference type="ChEBI" id="CHEBI:15377"/>
        <dbReference type="ChEBI" id="CHEBI:16044"/>
        <dbReference type="ChEBI" id="CHEBI:29950"/>
        <dbReference type="ChEBI" id="CHEBI:44120"/>
        <dbReference type="ChEBI" id="CHEBI:50058"/>
        <dbReference type="EC" id="1.8.4.11"/>
    </reaction>
</comment>
<feature type="domain" description="Peptide methionine sulphoxide reductase MsrA" evidence="6">
    <location>
        <begin position="30"/>
        <end position="182"/>
    </location>
</feature>
<feature type="signal peptide" evidence="5">
    <location>
        <begin position="1"/>
        <end position="22"/>
    </location>
</feature>
<comment type="catalytic activity">
    <reaction evidence="3 4">
        <text>[thioredoxin]-disulfide + L-methionine + H2O = L-methionine (S)-S-oxide + [thioredoxin]-dithiol</text>
        <dbReference type="Rhea" id="RHEA:19993"/>
        <dbReference type="Rhea" id="RHEA-COMP:10698"/>
        <dbReference type="Rhea" id="RHEA-COMP:10700"/>
        <dbReference type="ChEBI" id="CHEBI:15377"/>
        <dbReference type="ChEBI" id="CHEBI:29950"/>
        <dbReference type="ChEBI" id="CHEBI:50058"/>
        <dbReference type="ChEBI" id="CHEBI:57844"/>
        <dbReference type="ChEBI" id="CHEBI:58772"/>
        <dbReference type="EC" id="1.8.4.11"/>
    </reaction>
</comment>
<dbReference type="GO" id="GO:0033744">
    <property type="term" value="F:L-methionine:thioredoxin-disulfide S-oxidoreductase activity"/>
    <property type="evidence" value="ECO:0007669"/>
    <property type="project" value="RHEA"/>
</dbReference>
<organism evidence="7 8">
    <name type="scientific">Mucilaginibacter yixingensis</name>
    <dbReference type="NCBI Taxonomy" id="1295612"/>
    <lineage>
        <taxon>Bacteria</taxon>
        <taxon>Pseudomonadati</taxon>
        <taxon>Bacteroidota</taxon>
        <taxon>Sphingobacteriia</taxon>
        <taxon>Sphingobacteriales</taxon>
        <taxon>Sphingobacteriaceae</taxon>
        <taxon>Mucilaginibacter</taxon>
    </lineage>
</organism>
<keyword evidence="1 4" id="KW-0560">Oxidoreductase</keyword>
<dbReference type="InterPro" id="IPR002569">
    <property type="entry name" value="Met_Sox_Rdtase_MsrA_dom"/>
</dbReference>
<keyword evidence="5" id="KW-0732">Signal</keyword>
<dbReference type="Proteomes" id="UP000244168">
    <property type="component" value="Unassembled WGS sequence"/>
</dbReference>
<proteinExistence type="inferred from homology"/>
<feature type="chain" id="PRO_5015787478" description="Peptide methionine sulfoxide reductase MsrA" evidence="5">
    <location>
        <begin position="23"/>
        <end position="203"/>
    </location>
</feature>
<comment type="similarity">
    <text evidence="4">Belongs to the MsrA Met sulfoxide reductase family.</text>
</comment>
<evidence type="ECO:0000256" key="2">
    <source>
        <dbReference type="ARBA" id="ARBA00047806"/>
    </source>
</evidence>
<evidence type="ECO:0000256" key="5">
    <source>
        <dbReference type="SAM" id="SignalP"/>
    </source>
</evidence>
<dbReference type="RefSeq" id="WP_107830181.1">
    <property type="nucleotide sequence ID" value="NZ_CP160205.1"/>
</dbReference>
<dbReference type="NCBIfam" id="TIGR00401">
    <property type="entry name" value="msrA"/>
    <property type="match status" value="1"/>
</dbReference>
<evidence type="ECO:0000256" key="3">
    <source>
        <dbReference type="ARBA" id="ARBA00048782"/>
    </source>
</evidence>
<evidence type="ECO:0000256" key="4">
    <source>
        <dbReference type="HAMAP-Rule" id="MF_01401"/>
    </source>
</evidence>
<protein>
    <recommendedName>
        <fullName evidence="4">Peptide methionine sulfoxide reductase MsrA</fullName>
        <shortName evidence="4">Protein-methionine-S-oxide reductase</shortName>
        <ecNumber evidence="4">1.8.4.11</ecNumber>
    </recommendedName>
    <alternativeName>
        <fullName evidence="4">Peptide-methionine (S)-S-oxide reductase</fullName>
        <shortName evidence="4">Peptide Met(O) reductase</shortName>
    </alternativeName>
</protein>
<evidence type="ECO:0000313" key="7">
    <source>
        <dbReference type="EMBL" id="PTQ94877.1"/>
    </source>
</evidence>
<dbReference type="OrthoDB" id="4174719at2"/>
<dbReference type="PANTHER" id="PTHR43774:SF1">
    <property type="entry name" value="PEPTIDE METHIONINE SULFOXIDE REDUCTASE MSRA 2"/>
    <property type="match status" value="1"/>
</dbReference>
<accession>A0A2T5J6U5</accession>
<reference evidence="7 8" key="1">
    <citation type="submission" date="2018-04" db="EMBL/GenBank/DDBJ databases">
        <title>Genomic Encyclopedia of Archaeal and Bacterial Type Strains, Phase II (KMG-II): from individual species to whole genera.</title>
        <authorList>
            <person name="Goeker M."/>
        </authorList>
    </citation>
    <scope>NUCLEOTIDE SEQUENCE [LARGE SCALE GENOMIC DNA]</scope>
    <source>
        <strain evidence="7 8">DSM 26809</strain>
    </source>
</reference>
<dbReference type="InterPro" id="IPR036509">
    <property type="entry name" value="Met_Sox_Rdtase_MsrA_sf"/>
</dbReference>
<gene>
    <name evidence="4" type="primary">msrA</name>
    <name evidence="7" type="ORF">C8P68_10687</name>
</gene>
<dbReference type="SUPFAM" id="SSF55068">
    <property type="entry name" value="Peptide methionine sulfoxide reductase"/>
    <property type="match status" value="1"/>
</dbReference>
<dbReference type="AlphaFoldDB" id="A0A2T5J6U5"/>
<evidence type="ECO:0000256" key="1">
    <source>
        <dbReference type="ARBA" id="ARBA00023002"/>
    </source>
</evidence>
<evidence type="ECO:0000259" key="6">
    <source>
        <dbReference type="Pfam" id="PF01625"/>
    </source>
</evidence>
<dbReference type="EC" id="1.8.4.11" evidence="4"/>
<comment type="function">
    <text evidence="4">Has an important function as a repair enzyme for proteins that have been inactivated by oxidation. Catalyzes the reversible oxidation-reduction of methionine sulfoxide in proteins to methionine.</text>
</comment>
<dbReference type="GO" id="GO:0008113">
    <property type="term" value="F:peptide-methionine (S)-S-oxide reductase activity"/>
    <property type="evidence" value="ECO:0007669"/>
    <property type="project" value="UniProtKB-UniRule"/>
</dbReference>
<sequence length="203" mass="22588">MKKITGLLLLALMLPFGGRAFAQAKPVTDTATFGMGCFWCSEAIFQRVKGVVKTESGFSGGTVRNPSYEDVCTGNTGHAEVVNIIYNPKVVSYNDLLEIFFKMHDPTTLNRQGDDEGTQYRSAIFYHGAEQKALAAKAKAELNKAKVYPDPIVTEITPFKAFYKAEGYHQNYFNLNGSKPYCRLVILPKVQKLEAVFKAKLKN</sequence>
<evidence type="ECO:0000313" key="8">
    <source>
        <dbReference type="Proteomes" id="UP000244168"/>
    </source>
</evidence>
<dbReference type="Gene3D" id="3.30.1060.10">
    <property type="entry name" value="Peptide methionine sulphoxide reductase MsrA"/>
    <property type="match status" value="1"/>
</dbReference>
<name>A0A2T5J6U5_9SPHI</name>
<keyword evidence="8" id="KW-1185">Reference proteome</keyword>
<dbReference type="Pfam" id="PF01625">
    <property type="entry name" value="PMSR"/>
    <property type="match status" value="1"/>
</dbReference>
<dbReference type="EMBL" id="QAOQ01000006">
    <property type="protein sequence ID" value="PTQ94877.1"/>
    <property type="molecule type" value="Genomic_DNA"/>
</dbReference>
<comment type="caution">
    <text evidence="7">The sequence shown here is derived from an EMBL/GenBank/DDBJ whole genome shotgun (WGS) entry which is preliminary data.</text>
</comment>
<dbReference type="HAMAP" id="MF_01401">
    <property type="entry name" value="MsrA"/>
    <property type="match status" value="1"/>
</dbReference>
<feature type="active site" evidence="4">
    <location>
        <position position="37"/>
    </location>
</feature>
<dbReference type="PANTHER" id="PTHR43774">
    <property type="entry name" value="PEPTIDE METHIONINE SULFOXIDE REDUCTASE"/>
    <property type="match status" value="1"/>
</dbReference>